<dbReference type="InterPro" id="IPR004633">
    <property type="entry name" value="NaPi_cotrn-rel/YqeW-like"/>
</dbReference>
<dbReference type="PANTHER" id="PTHR10010:SF39">
    <property type="entry name" value="PHOU DOMAIN-CONTAINING PROTEIN"/>
    <property type="match status" value="1"/>
</dbReference>
<keyword evidence="2" id="KW-1003">Cell membrane</keyword>
<dbReference type="InterPro" id="IPR003841">
    <property type="entry name" value="Na/Pi_transpt"/>
</dbReference>
<evidence type="ECO:0000256" key="2">
    <source>
        <dbReference type="ARBA" id="ARBA00022475"/>
    </source>
</evidence>
<evidence type="ECO:0000313" key="9">
    <source>
        <dbReference type="EMBL" id="PZX23931.1"/>
    </source>
</evidence>
<feature type="transmembrane region" description="Helical" evidence="7">
    <location>
        <begin position="130"/>
        <end position="151"/>
    </location>
</feature>
<keyword evidence="3 7" id="KW-0812">Transmembrane</keyword>
<evidence type="ECO:0000256" key="6">
    <source>
        <dbReference type="SAM" id="MobiDB-lite"/>
    </source>
</evidence>
<dbReference type="InterPro" id="IPR026022">
    <property type="entry name" value="PhoU_dom"/>
</dbReference>
<protein>
    <submittedName>
        <fullName evidence="9">Phosphate:Na+ symporter</fullName>
    </submittedName>
</protein>
<keyword evidence="5 7" id="KW-0472">Membrane</keyword>
<dbReference type="Pfam" id="PF01895">
    <property type="entry name" value="PhoU"/>
    <property type="match status" value="1"/>
</dbReference>
<dbReference type="NCBIfam" id="TIGR00704">
    <property type="entry name" value="NaPi_cotrn_rel"/>
    <property type="match status" value="1"/>
</dbReference>
<dbReference type="SUPFAM" id="SSF109755">
    <property type="entry name" value="PhoU-like"/>
    <property type="match status" value="1"/>
</dbReference>
<feature type="transmembrane region" description="Helical" evidence="7">
    <location>
        <begin position="243"/>
        <end position="264"/>
    </location>
</feature>
<feature type="domain" description="PhoU" evidence="8">
    <location>
        <begin position="340"/>
        <end position="423"/>
    </location>
</feature>
<dbReference type="InterPro" id="IPR038078">
    <property type="entry name" value="PhoU-like_sf"/>
</dbReference>
<dbReference type="GO" id="GO:0044341">
    <property type="term" value="P:sodium-dependent phosphate transport"/>
    <property type="evidence" value="ECO:0007669"/>
    <property type="project" value="InterPro"/>
</dbReference>
<evidence type="ECO:0000259" key="8">
    <source>
        <dbReference type="Pfam" id="PF01895"/>
    </source>
</evidence>
<evidence type="ECO:0000256" key="4">
    <source>
        <dbReference type="ARBA" id="ARBA00022989"/>
    </source>
</evidence>
<name>A0A2W7P1I6_9BURK</name>
<feature type="transmembrane region" description="Helical" evidence="7">
    <location>
        <begin position="276"/>
        <end position="294"/>
    </location>
</feature>
<evidence type="ECO:0000256" key="1">
    <source>
        <dbReference type="ARBA" id="ARBA00004651"/>
    </source>
</evidence>
<sequence>MQILLSLMSGVALLIWGAHVTRHGMLEVLGPRLRLVLAAGTASPARGFLAGLGVTALIQSSSATALMTSAFVAGGLVSLPAALPIVLGADVGTSLMARLLSVDISWLSPLLLVIGIALRLSGKDSLRGQAGEVMVGLGLITLALQLIRLYAAPLLQAQIVHAIFISLGNDALLALVIGALLALLAYSSLAAVLLTATLAMGGVIGPATALPLVLGANLGSGLIACLANSGAAPAARRVSLANLMFRVVGILGFLPLLDAMPWLLARLGSSAATMAIDFHMAFNLALAATLIWFVKPVASLCNRWLPDAHEHATPGGARYLSQGDLRHPSVALGNATREVVRIGDVIEEMLVGMKLSVAGNDRAMNARCRALDDRIDDLYSSVKMYLTGVDTDSLDDDDTARWDEIMLVNINLEYAGDIVERILADLDQRKLSRNYRFSDEGSAELLALCDMLVANLRTRLSLFVAGDRTAPALLHECAAGFQARAERFTARHIARVAQRRTASVETSGLHLDILRELSQMNSLLCAAPAGMPGAQRSALAEDPPFLPAEQPGALHAPERLLNP</sequence>
<accession>A0A2W7P1I6</accession>
<evidence type="ECO:0000256" key="3">
    <source>
        <dbReference type="ARBA" id="ARBA00022692"/>
    </source>
</evidence>
<gene>
    <name evidence="9" type="ORF">C7416_11194</name>
</gene>
<feature type="transmembrane region" description="Helical" evidence="7">
    <location>
        <begin position="171"/>
        <end position="196"/>
    </location>
</feature>
<dbReference type="Proteomes" id="UP000249638">
    <property type="component" value="Unassembled WGS sequence"/>
</dbReference>
<evidence type="ECO:0000313" key="10">
    <source>
        <dbReference type="Proteomes" id="UP000249638"/>
    </source>
</evidence>
<dbReference type="PANTHER" id="PTHR10010">
    <property type="entry name" value="SOLUTE CARRIER FAMILY 34 SODIUM PHOSPHATE , MEMBER 2-RELATED"/>
    <property type="match status" value="1"/>
</dbReference>
<feature type="transmembrane region" description="Helical" evidence="7">
    <location>
        <begin position="70"/>
        <end position="89"/>
    </location>
</feature>
<reference evidence="9" key="1">
    <citation type="submission" date="2018-06" db="EMBL/GenBank/DDBJ databases">
        <title>Genomic Encyclopedia of Type Strains, Phase IV (KMG-V): Genome sequencing to study the core and pangenomes of soil and plant-associated prokaryotes.</title>
        <authorList>
            <person name="Whitman W."/>
        </authorList>
    </citation>
    <scope>NUCLEOTIDE SEQUENCE [LARGE SCALE GENOMIC DNA]</scope>
    <source>
        <strain evidence="9">MLR2-44</strain>
    </source>
</reference>
<comment type="caution">
    <text evidence="9">The sequence shown here is derived from an EMBL/GenBank/DDBJ whole genome shotgun (WGS) entry which is preliminary data.</text>
</comment>
<feature type="transmembrane region" description="Helical" evidence="7">
    <location>
        <begin position="208"/>
        <end position="231"/>
    </location>
</feature>
<dbReference type="Gene3D" id="1.20.58.220">
    <property type="entry name" value="Phosphate transport system protein phou homolog 2, domain 2"/>
    <property type="match status" value="1"/>
</dbReference>
<proteinExistence type="predicted"/>
<dbReference type="NCBIfam" id="NF037997">
    <property type="entry name" value="Na_Pi_symport"/>
    <property type="match status" value="1"/>
</dbReference>
<feature type="transmembrane region" description="Helical" evidence="7">
    <location>
        <begin position="33"/>
        <end position="58"/>
    </location>
</feature>
<dbReference type="Pfam" id="PF02690">
    <property type="entry name" value="Na_Pi_cotrans"/>
    <property type="match status" value="1"/>
</dbReference>
<keyword evidence="4 7" id="KW-1133">Transmembrane helix</keyword>
<comment type="subcellular location">
    <subcellularLocation>
        <location evidence="1">Cell membrane</location>
        <topology evidence="1">Multi-pass membrane protein</topology>
    </subcellularLocation>
</comment>
<feature type="transmembrane region" description="Helical" evidence="7">
    <location>
        <begin position="95"/>
        <end position="118"/>
    </location>
</feature>
<dbReference type="GO" id="GO:0005436">
    <property type="term" value="F:sodium:phosphate symporter activity"/>
    <property type="evidence" value="ECO:0007669"/>
    <property type="project" value="InterPro"/>
</dbReference>
<keyword evidence="10" id="KW-1185">Reference proteome</keyword>
<evidence type="ECO:0000256" key="7">
    <source>
        <dbReference type="SAM" id="Phobius"/>
    </source>
</evidence>
<dbReference type="AlphaFoldDB" id="A0A2W7P1I6"/>
<evidence type="ECO:0000256" key="5">
    <source>
        <dbReference type="ARBA" id="ARBA00023136"/>
    </source>
</evidence>
<dbReference type="GO" id="GO:0005886">
    <property type="term" value="C:plasma membrane"/>
    <property type="evidence" value="ECO:0007669"/>
    <property type="project" value="UniProtKB-SubCell"/>
</dbReference>
<dbReference type="EMBL" id="QKZN01000011">
    <property type="protein sequence ID" value="PZX23931.1"/>
    <property type="molecule type" value="Genomic_DNA"/>
</dbReference>
<feature type="region of interest" description="Disordered" evidence="6">
    <location>
        <begin position="535"/>
        <end position="563"/>
    </location>
</feature>
<organism evidence="9 10">
    <name type="scientific">Cupriavidus phytorum</name>
    <dbReference type="NCBI Taxonomy" id="3024399"/>
    <lineage>
        <taxon>Bacteria</taxon>
        <taxon>Pseudomonadati</taxon>
        <taxon>Pseudomonadota</taxon>
        <taxon>Betaproteobacteria</taxon>
        <taxon>Burkholderiales</taxon>
        <taxon>Burkholderiaceae</taxon>
        <taxon>Cupriavidus</taxon>
    </lineage>
</organism>